<evidence type="ECO:0000313" key="1">
    <source>
        <dbReference type="Proteomes" id="UP000504618"/>
    </source>
</evidence>
<keyword evidence="1" id="KW-1185">Reference proteome</keyword>
<gene>
    <name evidence="2" type="primary">LOC112459186</name>
</gene>
<protein>
    <submittedName>
        <fullName evidence="2">Uncharacterized protein LOC112459186</fullName>
    </submittedName>
</protein>
<dbReference type="Proteomes" id="UP000504618">
    <property type="component" value="Unplaced"/>
</dbReference>
<proteinExistence type="predicted"/>
<accession>A0A6J1QE17</accession>
<dbReference type="GeneID" id="112459186"/>
<reference evidence="2" key="1">
    <citation type="submission" date="2025-08" db="UniProtKB">
        <authorList>
            <consortium name="RefSeq"/>
        </authorList>
    </citation>
    <scope>IDENTIFICATION</scope>
    <source>
        <tissue evidence="2">Whole body</tissue>
    </source>
</reference>
<sequence length="203" mass="24013">MDKLQFEFTIVASPKDEKSATIAITSIRTEDGLTYVLQGDQGLTNHIELMKTENYLKAKNSLKKRHQSRKVWISMTEELRKIYIDEDGNIQFAGEYLQEIEEKDRADIRKDDLSKILEKLVETSQKKEGEKKLKQIAEKYMIEKFTSKKHSNAKQWIETFEKECTRFDITEDEIKIEILRLFLDKFCLDWHCMGNVNEVENYC</sequence>
<dbReference type="OrthoDB" id="7693420at2759"/>
<dbReference type="RefSeq" id="XP_024878960.1">
    <property type="nucleotide sequence ID" value="XM_025023192.1"/>
</dbReference>
<name>A0A6J1QE17_9HYME</name>
<organism evidence="1 2">
    <name type="scientific">Temnothorax curvispinosus</name>
    <dbReference type="NCBI Taxonomy" id="300111"/>
    <lineage>
        <taxon>Eukaryota</taxon>
        <taxon>Metazoa</taxon>
        <taxon>Ecdysozoa</taxon>
        <taxon>Arthropoda</taxon>
        <taxon>Hexapoda</taxon>
        <taxon>Insecta</taxon>
        <taxon>Pterygota</taxon>
        <taxon>Neoptera</taxon>
        <taxon>Endopterygota</taxon>
        <taxon>Hymenoptera</taxon>
        <taxon>Apocrita</taxon>
        <taxon>Aculeata</taxon>
        <taxon>Formicoidea</taxon>
        <taxon>Formicidae</taxon>
        <taxon>Myrmicinae</taxon>
        <taxon>Temnothorax</taxon>
    </lineage>
</organism>
<evidence type="ECO:0000313" key="2">
    <source>
        <dbReference type="RefSeq" id="XP_024878960.1"/>
    </source>
</evidence>
<dbReference type="AlphaFoldDB" id="A0A6J1QE17"/>